<gene>
    <name evidence="2" type="ORF">SCP_0504690</name>
</gene>
<accession>A0A401GMF1</accession>
<protein>
    <submittedName>
        <fullName evidence="2">Uncharacterized protein</fullName>
    </submittedName>
</protein>
<feature type="region of interest" description="Disordered" evidence="1">
    <location>
        <begin position="619"/>
        <end position="652"/>
    </location>
</feature>
<dbReference type="PANTHER" id="PTHR13379">
    <property type="entry name" value="UNCHARACTERIZED DUF1308"/>
    <property type="match status" value="1"/>
</dbReference>
<dbReference type="RefSeq" id="XP_027614334.1">
    <property type="nucleotide sequence ID" value="XM_027758533.1"/>
</dbReference>
<dbReference type="STRING" id="139825.A0A401GMF1"/>
<evidence type="ECO:0000256" key="1">
    <source>
        <dbReference type="SAM" id="MobiDB-lite"/>
    </source>
</evidence>
<name>A0A401GMF1_9APHY</name>
<evidence type="ECO:0000313" key="3">
    <source>
        <dbReference type="Proteomes" id="UP000287166"/>
    </source>
</evidence>
<dbReference type="AlphaFoldDB" id="A0A401GMF1"/>
<dbReference type="GeneID" id="38780338"/>
<comment type="caution">
    <text evidence="2">The sequence shown here is derived from an EMBL/GenBank/DDBJ whole genome shotgun (WGS) entry which is preliminary data.</text>
</comment>
<dbReference type="Proteomes" id="UP000287166">
    <property type="component" value="Unassembled WGS sequence"/>
</dbReference>
<organism evidence="2 3">
    <name type="scientific">Sparassis crispa</name>
    <dbReference type="NCBI Taxonomy" id="139825"/>
    <lineage>
        <taxon>Eukaryota</taxon>
        <taxon>Fungi</taxon>
        <taxon>Dikarya</taxon>
        <taxon>Basidiomycota</taxon>
        <taxon>Agaricomycotina</taxon>
        <taxon>Agaricomycetes</taxon>
        <taxon>Polyporales</taxon>
        <taxon>Sparassidaceae</taxon>
        <taxon>Sparassis</taxon>
    </lineage>
</organism>
<sequence>MSVTASVVKPLSGHQQDPNIHPELQILRTELHEVHDGMARFGPTLPRPPILDSSIGLNSKRDGAEDTKEAVPGLRALRESVQRDLDATEKFLSDPRCASLPPLSTNAPYLISVWNEVLLARPPILTIEKTFPEQENHSHLRRRGSQKPPGVKVDVVADDGRHWIRVNTITNSRILAEFREIDSYLTDSEDESDNPHGGERPSLAQIQFDNSVLRMGRALLAAAKKNPIAGTPEIPHVTMRLTRLEISPAKEKERDPRIAQTIQVLRDMGIDVQLGERDKSILPTVSESLPPSVPPPLEPTTRINLDLSTLIALVSDITHSPLPLSVEEANARFVPSPEYREWKRKRLETVKGSAAAELESTDFEDGPGRHSRALINQALQEMGKGLLQEIHDRLAALASSSGKHLSQSPTVSLQPSSIPTVEFWTTREARDRCLKIVLSKIGGPNEKRRAQALFPDTASLPMAADEAIDAYWLHSRYSRAFIPLLPIRVFSSSEPDQDLTAQSNGKGENTLQISPFFSLLAWTCRDVLAQETIPLPGAASSPHTPDDGDMAGEPASAADELEDDDDDGEIQRAVVTRANSRLTAHTVQSLLWGAVRGWTTLTANKSSVKAILREMKAARGTQRQGWEHEVHTDGGSQATSQDGEGHAGDGEVAAEKAALWLVDPRSLAEGMRSDRDYS</sequence>
<dbReference type="InParanoid" id="A0A401GMF1"/>
<feature type="region of interest" description="Disordered" evidence="1">
    <location>
        <begin position="535"/>
        <end position="566"/>
    </location>
</feature>
<reference evidence="2 3" key="1">
    <citation type="journal article" date="2018" name="Sci. Rep.">
        <title>Genome sequence of the cauliflower mushroom Sparassis crispa (Hanabiratake) and its association with beneficial usage.</title>
        <authorList>
            <person name="Kiyama R."/>
            <person name="Furutani Y."/>
            <person name="Kawaguchi K."/>
            <person name="Nakanishi T."/>
        </authorList>
    </citation>
    <scope>NUCLEOTIDE SEQUENCE [LARGE SCALE GENOMIC DNA]</scope>
</reference>
<dbReference type="EMBL" id="BFAD01000005">
    <property type="protein sequence ID" value="GBE83421.1"/>
    <property type="molecule type" value="Genomic_DNA"/>
</dbReference>
<proteinExistence type="predicted"/>
<dbReference type="PANTHER" id="PTHR13379:SF0">
    <property type="entry name" value="UPF0415 PROTEIN C7ORF25"/>
    <property type="match status" value="1"/>
</dbReference>
<keyword evidence="3" id="KW-1185">Reference proteome</keyword>
<dbReference type="OrthoDB" id="14527at2759"/>
<evidence type="ECO:0000313" key="2">
    <source>
        <dbReference type="EMBL" id="GBE83421.1"/>
    </source>
</evidence>